<reference evidence="3" key="1">
    <citation type="journal article" date="2013" name="Nature">
        <title>Draft genome of the wheat A-genome progenitor Triticum urartu.</title>
        <authorList>
            <person name="Ling H.Q."/>
            <person name="Zhao S."/>
            <person name="Liu D."/>
            <person name="Wang J."/>
            <person name="Sun H."/>
            <person name="Zhang C."/>
            <person name="Fan H."/>
            <person name="Li D."/>
            <person name="Dong L."/>
            <person name="Tao Y."/>
            <person name="Gao C."/>
            <person name="Wu H."/>
            <person name="Li Y."/>
            <person name="Cui Y."/>
            <person name="Guo X."/>
            <person name="Zheng S."/>
            <person name="Wang B."/>
            <person name="Yu K."/>
            <person name="Liang Q."/>
            <person name="Yang W."/>
            <person name="Lou X."/>
            <person name="Chen J."/>
            <person name="Feng M."/>
            <person name="Jian J."/>
            <person name="Zhang X."/>
            <person name="Luo G."/>
            <person name="Jiang Y."/>
            <person name="Liu J."/>
            <person name="Wang Z."/>
            <person name="Sha Y."/>
            <person name="Zhang B."/>
            <person name="Wu H."/>
            <person name="Tang D."/>
            <person name="Shen Q."/>
            <person name="Xue P."/>
            <person name="Zou S."/>
            <person name="Wang X."/>
            <person name="Liu X."/>
            <person name="Wang F."/>
            <person name="Yang Y."/>
            <person name="An X."/>
            <person name="Dong Z."/>
            <person name="Zhang K."/>
            <person name="Zhang X."/>
            <person name="Luo M.C."/>
            <person name="Dvorak J."/>
            <person name="Tong Y."/>
            <person name="Wang J."/>
            <person name="Yang H."/>
            <person name="Li Z."/>
            <person name="Wang D."/>
            <person name="Zhang A."/>
            <person name="Wang J."/>
        </authorList>
    </citation>
    <scope>NUCLEOTIDE SEQUENCE</scope>
    <source>
        <strain evidence="3">cv. G1812</strain>
    </source>
</reference>
<sequence length="255" mass="27544">MQAGRLDPFGQHLLPDEREDPLPHRARGLPGVPLQEELAEGELQHELAQEPQPGVAVPHVARARALGGGVQVLEGEVEEDVEVARGAVVALAERLGGGERVAERLLGLEEVLVHPGAVGGGERRGGEAGGEQRQRLERQLRAVEEPLGEALVVERRLEDEPPRRVLLLGRDGLLPLRELPEEPARAVRRLRGGGLRGRRGLVGRHGEHAGPAPRGGEVEGREGERLERHGGRCHGGGRWVLRFGGWRKGEEGGRG</sequence>
<feature type="compositionally biased region" description="Basic and acidic residues" evidence="1">
    <location>
        <begin position="14"/>
        <end position="23"/>
    </location>
</feature>
<accession>A0A8R7TV92</accession>
<feature type="region of interest" description="Disordered" evidence="1">
    <location>
        <begin position="1"/>
        <end position="29"/>
    </location>
</feature>
<name>A0A8R7TV92_TRIUA</name>
<organism evidence="2 3">
    <name type="scientific">Triticum urartu</name>
    <name type="common">Red wild einkorn</name>
    <name type="synonym">Crithodium urartu</name>
    <dbReference type="NCBI Taxonomy" id="4572"/>
    <lineage>
        <taxon>Eukaryota</taxon>
        <taxon>Viridiplantae</taxon>
        <taxon>Streptophyta</taxon>
        <taxon>Embryophyta</taxon>
        <taxon>Tracheophyta</taxon>
        <taxon>Spermatophyta</taxon>
        <taxon>Magnoliopsida</taxon>
        <taxon>Liliopsida</taxon>
        <taxon>Poales</taxon>
        <taxon>Poaceae</taxon>
        <taxon>BOP clade</taxon>
        <taxon>Pooideae</taxon>
        <taxon>Triticodae</taxon>
        <taxon>Triticeae</taxon>
        <taxon>Triticinae</taxon>
        <taxon>Triticum</taxon>
    </lineage>
</organism>
<reference evidence="2" key="2">
    <citation type="submission" date="2018-03" db="EMBL/GenBank/DDBJ databases">
        <title>The Triticum urartu genome reveals the dynamic nature of wheat genome evolution.</title>
        <authorList>
            <person name="Ling H."/>
            <person name="Ma B."/>
            <person name="Shi X."/>
            <person name="Liu H."/>
            <person name="Dong L."/>
            <person name="Sun H."/>
            <person name="Cao Y."/>
            <person name="Gao Q."/>
            <person name="Zheng S."/>
            <person name="Li Y."/>
            <person name="Yu Y."/>
            <person name="Du H."/>
            <person name="Qi M."/>
            <person name="Li Y."/>
            <person name="Yu H."/>
            <person name="Cui Y."/>
            <person name="Wang N."/>
            <person name="Chen C."/>
            <person name="Wu H."/>
            <person name="Zhao Y."/>
            <person name="Zhang J."/>
            <person name="Li Y."/>
            <person name="Zhou W."/>
            <person name="Zhang B."/>
            <person name="Hu W."/>
            <person name="Eijk M."/>
            <person name="Tang J."/>
            <person name="Witsenboer H."/>
            <person name="Zhao S."/>
            <person name="Li Z."/>
            <person name="Zhang A."/>
            <person name="Wang D."/>
            <person name="Liang C."/>
        </authorList>
    </citation>
    <scope>NUCLEOTIDE SEQUENCE [LARGE SCALE GENOMIC DNA]</scope>
    <source>
        <strain evidence="2">cv. G1812</strain>
    </source>
</reference>
<feature type="compositionally biased region" description="Basic and acidic residues" evidence="1">
    <location>
        <begin position="216"/>
        <end position="230"/>
    </location>
</feature>
<evidence type="ECO:0000313" key="3">
    <source>
        <dbReference type="Proteomes" id="UP000015106"/>
    </source>
</evidence>
<proteinExistence type="predicted"/>
<dbReference type="AlphaFoldDB" id="A0A8R7TV92"/>
<evidence type="ECO:0000313" key="2">
    <source>
        <dbReference type="EnsemblPlants" id="TuG1812G0300002582.01.T01.cds255199"/>
    </source>
</evidence>
<dbReference type="EnsemblPlants" id="TuG1812G0300002582.01.T01">
    <property type="protein sequence ID" value="TuG1812G0300002582.01.T01.cds255199"/>
    <property type="gene ID" value="TuG1812G0300002582.01"/>
</dbReference>
<dbReference type="Proteomes" id="UP000015106">
    <property type="component" value="Chromosome 3"/>
</dbReference>
<protein>
    <submittedName>
        <fullName evidence="2">Uncharacterized protein</fullName>
    </submittedName>
</protein>
<reference evidence="2" key="3">
    <citation type="submission" date="2022-06" db="UniProtKB">
        <authorList>
            <consortium name="EnsemblPlants"/>
        </authorList>
    </citation>
    <scope>IDENTIFICATION</scope>
</reference>
<evidence type="ECO:0000256" key="1">
    <source>
        <dbReference type="SAM" id="MobiDB-lite"/>
    </source>
</evidence>
<dbReference type="Gramene" id="TuG1812G0300002582.01.T01">
    <property type="protein sequence ID" value="TuG1812G0300002582.01.T01.cds255199"/>
    <property type="gene ID" value="TuG1812G0300002582.01"/>
</dbReference>
<feature type="region of interest" description="Disordered" evidence="1">
    <location>
        <begin position="198"/>
        <end position="230"/>
    </location>
</feature>
<keyword evidence="3" id="KW-1185">Reference proteome</keyword>